<dbReference type="Proteomes" id="UP001055811">
    <property type="component" value="Linkage Group LG02"/>
</dbReference>
<proteinExistence type="predicted"/>
<protein>
    <submittedName>
        <fullName evidence="1">Uncharacterized protein</fullName>
    </submittedName>
</protein>
<name>A0ACB9GHM6_CICIN</name>
<keyword evidence="2" id="KW-1185">Reference proteome</keyword>
<reference evidence="2" key="1">
    <citation type="journal article" date="2022" name="Mol. Ecol. Resour.">
        <title>The genomes of chicory, endive, great burdock and yacon provide insights into Asteraceae palaeo-polyploidization history and plant inulin production.</title>
        <authorList>
            <person name="Fan W."/>
            <person name="Wang S."/>
            <person name="Wang H."/>
            <person name="Wang A."/>
            <person name="Jiang F."/>
            <person name="Liu H."/>
            <person name="Zhao H."/>
            <person name="Xu D."/>
            <person name="Zhang Y."/>
        </authorList>
    </citation>
    <scope>NUCLEOTIDE SEQUENCE [LARGE SCALE GENOMIC DNA]</scope>
    <source>
        <strain evidence="2">cv. Punajuju</strain>
    </source>
</reference>
<organism evidence="1 2">
    <name type="scientific">Cichorium intybus</name>
    <name type="common">Chicory</name>
    <dbReference type="NCBI Taxonomy" id="13427"/>
    <lineage>
        <taxon>Eukaryota</taxon>
        <taxon>Viridiplantae</taxon>
        <taxon>Streptophyta</taxon>
        <taxon>Embryophyta</taxon>
        <taxon>Tracheophyta</taxon>
        <taxon>Spermatophyta</taxon>
        <taxon>Magnoliopsida</taxon>
        <taxon>eudicotyledons</taxon>
        <taxon>Gunneridae</taxon>
        <taxon>Pentapetalae</taxon>
        <taxon>asterids</taxon>
        <taxon>campanulids</taxon>
        <taxon>Asterales</taxon>
        <taxon>Asteraceae</taxon>
        <taxon>Cichorioideae</taxon>
        <taxon>Cichorieae</taxon>
        <taxon>Cichoriinae</taxon>
        <taxon>Cichorium</taxon>
    </lineage>
</organism>
<dbReference type="EMBL" id="CM042010">
    <property type="protein sequence ID" value="KAI3782501.1"/>
    <property type="molecule type" value="Genomic_DNA"/>
</dbReference>
<sequence>MKRHCHRLLHPSQPLPPFSPSIIEGSDPNRLEVTHCRRFSLQQSFLLPNHNLEQDEFGFMNVKRVEIACLVIAGRIGCDSRSGDKDDPGYDSLVGREPGASQTRLDEEDELIMFNPRVVLPCFVIVYDANMCT</sequence>
<evidence type="ECO:0000313" key="1">
    <source>
        <dbReference type="EMBL" id="KAI3782501.1"/>
    </source>
</evidence>
<reference evidence="1 2" key="2">
    <citation type="journal article" date="2022" name="Mol. Ecol. Resour.">
        <title>The genomes of chicory, endive, great burdock and yacon provide insights into Asteraceae paleo-polyploidization history and plant inulin production.</title>
        <authorList>
            <person name="Fan W."/>
            <person name="Wang S."/>
            <person name="Wang H."/>
            <person name="Wang A."/>
            <person name="Jiang F."/>
            <person name="Liu H."/>
            <person name="Zhao H."/>
            <person name="Xu D."/>
            <person name="Zhang Y."/>
        </authorList>
    </citation>
    <scope>NUCLEOTIDE SEQUENCE [LARGE SCALE GENOMIC DNA]</scope>
    <source>
        <strain evidence="2">cv. Punajuju</strain>
        <tissue evidence="1">Leaves</tissue>
    </source>
</reference>
<comment type="caution">
    <text evidence="1">The sequence shown here is derived from an EMBL/GenBank/DDBJ whole genome shotgun (WGS) entry which is preliminary data.</text>
</comment>
<accession>A0ACB9GHM6</accession>
<gene>
    <name evidence="1" type="ORF">L2E82_12549</name>
</gene>
<evidence type="ECO:0000313" key="2">
    <source>
        <dbReference type="Proteomes" id="UP001055811"/>
    </source>
</evidence>